<feature type="signal peptide" evidence="1">
    <location>
        <begin position="1"/>
        <end position="20"/>
    </location>
</feature>
<sequence length="159" mass="15775">MQFSTALVPLVALLISQAVAEPRGRTLVGRRPQTLVGRAPIPTEEAEQIFSILPVSNDPDLPGAAPTSNGAVDGSVTILPISASDVPTTTEGILSILPISTPGEGIVDLDPSTSGGGLSNVTAYPGPEESGDAEGAAARNGFVGAVAVAAGLIAVIGLL</sequence>
<evidence type="ECO:0000313" key="2">
    <source>
        <dbReference type="EMBL" id="TGZ82093.1"/>
    </source>
</evidence>
<evidence type="ECO:0000256" key="1">
    <source>
        <dbReference type="SAM" id="SignalP"/>
    </source>
</evidence>
<dbReference type="AlphaFoldDB" id="A0A4S2MZM8"/>
<protein>
    <recommendedName>
        <fullName evidence="4">GPI anchored protein</fullName>
    </recommendedName>
</protein>
<accession>A0A4S2MZM8</accession>
<dbReference type="Proteomes" id="UP000298138">
    <property type="component" value="Unassembled WGS sequence"/>
</dbReference>
<dbReference type="InParanoid" id="A0A4S2MZM8"/>
<feature type="chain" id="PRO_5020623011" description="GPI anchored protein" evidence="1">
    <location>
        <begin position="21"/>
        <end position="159"/>
    </location>
</feature>
<keyword evidence="3" id="KW-1185">Reference proteome</keyword>
<organism evidence="2 3">
    <name type="scientific">Ascodesmis nigricans</name>
    <dbReference type="NCBI Taxonomy" id="341454"/>
    <lineage>
        <taxon>Eukaryota</taxon>
        <taxon>Fungi</taxon>
        <taxon>Dikarya</taxon>
        <taxon>Ascomycota</taxon>
        <taxon>Pezizomycotina</taxon>
        <taxon>Pezizomycetes</taxon>
        <taxon>Pezizales</taxon>
        <taxon>Ascodesmidaceae</taxon>
        <taxon>Ascodesmis</taxon>
    </lineage>
</organism>
<evidence type="ECO:0008006" key="4">
    <source>
        <dbReference type="Google" id="ProtNLM"/>
    </source>
</evidence>
<gene>
    <name evidence="2" type="ORF">EX30DRAFT_347990</name>
</gene>
<evidence type="ECO:0000313" key="3">
    <source>
        <dbReference type="Proteomes" id="UP000298138"/>
    </source>
</evidence>
<proteinExistence type="predicted"/>
<keyword evidence="1" id="KW-0732">Signal</keyword>
<name>A0A4S2MZM8_9PEZI</name>
<dbReference type="EMBL" id="ML220116">
    <property type="protein sequence ID" value="TGZ82093.1"/>
    <property type="molecule type" value="Genomic_DNA"/>
</dbReference>
<reference evidence="2 3" key="1">
    <citation type="submission" date="2019-04" db="EMBL/GenBank/DDBJ databases">
        <title>Comparative genomics and transcriptomics to analyze fruiting body development in filamentous ascomycetes.</title>
        <authorList>
            <consortium name="DOE Joint Genome Institute"/>
            <person name="Lutkenhaus R."/>
            <person name="Traeger S."/>
            <person name="Breuer J."/>
            <person name="Kuo A."/>
            <person name="Lipzen A."/>
            <person name="Pangilinan J."/>
            <person name="Dilworth D."/>
            <person name="Sandor L."/>
            <person name="Poggeler S."/>
            <person name="Barry K."/>
            <person name="Grigoriev I.V."/>
            <person name="Nowrousian M."/>
        </authorList>
    </citation>
    <scope>NUCLEOTIDE SEQUENCE [LARGE SCALE GENOMIC DNA]</scope>
    <source>
        <strain evidence="2 3">CBS 389.68</strain>
    </source>
</reference>